<dbReference type="InterPro" id="IPR036890">
    <property type="entry name" value="HATPase_C_sf"/>
</dbReference>
<dbReference type="NCBIfam" id="TIGR00229">
    <property type="entry name" value="sensory_box"/>
    <property type="match status" value="1"/>
</dbReference>
<feature type="domain" description="Histidine kinase" evidence="6">
    <location>
        <begin position="283"/>
        <end position="517"/>
    </location>
</feature>
<dbReference type="InterPro" id="IPR036097">
    <property type="entry name" value="HisK_dim/P_sf"/>
</dbReference>
<sequence length="523" mass="59068">MENDLGDRSRPSDSLWQVALDQSASGIIIYEADRRDDGQIDTLRVRLVNRRAEDIIGITRQDMLNQTTADLFPVTQPTTLWQDIHQVISTGQPHRSELFYRISRTHKDHWFDLCIEPVGDGQSAVVSFTDITPLKKATHALQSEAILFKTLTTTVPGMCVVVVNQDQYVLFANGSLPGLYSSQQTSDVIGKPLLDTIIPEFKSDWKRYVGSALQGEQHSFSDHWGAWRCECYVGPVRNEQGEILMCICVYRNVSEQYRQQQTLQRMNNDLQRSNKSLEQFAYVASHDLQEPLRKIKSFGDILADRYVSQLDEAGQDLVRRMQSAADRMNTLIRNLLDYARLTTPTDVSLQTNYRLVSLIDLLNDLQVDLEVMVNERQAILKVGTTIPMVPGDPTQLRQLFQNLIVNALKFNRPDTRPEVTLSGGLVRGVDVPEFPALDRTQEYATVSVQDNGIGIDPKDFEKIFGLFSRLHGRQQFAGSGIGLATCKRVVENHGGTITVESEVGRGTTFHVYLPLHVPEQEFD</sequence>
<protein>
    <recommendedName>
        <fullName evidence="2">histidine kinase</fullName>
        <ecNumber evidence="2">2.7.13.3</ecNumber>
    </recommendedName>
</protein>
<evidence type="ECO:0000256" key="5">
    <source>
        <dbReference type="ARBA" id="ARBA00022777"/>
    </source>
</evidence>
<dbReference type="Gene3D" id="1.10.287.130">
    <property type="match status" value="1"/>
</dbReference>
<dbReference type="InterPro" id="IPR005467">
    <property type="entry name" value="His_kinase_dom"/>
</dbReference>
<dbReference type="InterPro" id="IPR004358">
    <property type="entry name" value="Sig_transdc_His_kin-like_C"/>
</dbReference>
<reference evidence="7 8" key="1">
    <citation type="submission" date="2018-08" db="EMBL/GenBank/DDBJ databases">
        <title>Fibrisoma montanum sp. nov., isolated from Danxia mountain soil.</title>
        <authorList>
            <person name="Huang Y."/>
        </authorList>
    </citation>
    <scope>NUCLEOTIDE SEQUENCE [LARGE SCALE GENOMIC DNA]</scope>
    <source>
        <strain evidence="7 8">HYT19</strain>
    </source>
</reference>
<dbReference type="CDD" id="cd00130">
    <property type="entry name" value="PAS"/>
    <property type="match status" value="2"/>
</dbReference>
<dbReference type="SUPFAM" id="SSF55874">
    <property type="entry name" value="ATPase domain of HSP90 chaperone/DNA topoisomerase II/histidine kinase"/>
    <property type="match status" value="1"/>
</dbReference>
<dbReference type="Gene3D" id="3.30.565.10">
    <property type="entry name" value="Histidine kinase-like ATPase, C-terminal domain"/>
    <property type="match status" value="1"/>
</dbReference>
<evidence type="ECO:0000256" key="1">
    <source>
        <dbReference type="ARBA" id="ARBA00000085"/>
    </source>
</evidence>
<dbReference type="PRINTS" id="PR00344">
    <property type="entry name" value="BCTRLSENSOR"/>
</dbReference>
<keyword evidence="4" id="KW-0808">Transferase</keyword>
<dbReference type="Pfam" id="PF00512">
    <property type="entry name" value="HisKA"/>
    <property type="match status" value="1"/>
</dbReference>
<keyword evidence="3" id="KW-0597">Phosphoprotein</keyword>
<comment type="catalytic activity">
    <reaction evidence="1">
        <text>ATP + protein L-histidine = ADP + protein N-phospho-L-histidine.</text>
        <dbReference type="EC" id="2.7.13.3"/>
    </reaction>
</comment>
<comment type="caution">
    <text evidence="7">The sequence shown here is derived from an EMBL/GenBank/DDBJ whole genome shotgun (WGS) entry which is preliminary data.</text>
</comment>
<dbReference type="Proteomes" id="UP000283523">
    <property type="component" value="Unassembled WGS sequence"/>
</dbReference>
<gene>
    <name evidence="7" type="ORF">DYU11_28045</name>
</gene>
<dbReference type="SMART" id="SM00091">
    <property type="entry name" value="PAS"/>
    <property type="match status" value="2"/>
</dbReference>
<evidence type="ECO:0000256" key="3">
    <source>
        <dbReference type="ARBA" id="ARBA00022553"/>
    </source>
</evidence>
<accession>A0A418LYY3</accession>
<dbReference type="Pfam" id="PF02518">
    <property type="entry name" value="HATPase_c"/>
    <property type="match status" value="1"/>
</dbReference>
<dbReference type="InterPro" id="IPR052162">
    <property type="entry name" value="Sensor_kinase/Photoreceptor"/>
</dbReference>
<dbReference type="EMBL" id="QXED01000011">
    <property type="protein sequence ID" value="RIV18432.1"/>
    <property type="molecule type" value="Genomic_DNA"/>
</dbReference>
<organism evidence="7 8">
    <name type="scientific">Fibrisoma montanum</name>
    <dbReference type="NCBI Taxonomy" id="2305895"/>
    <lineage>
        <taxon>Bacteria</taxon>
        <taxon>Pseudomonadati</taxon>
        <taxon>Bacteroidota</taxon>
        <taxon>Cytophagia</taxon>
        <taxon>Cytophagales</taxon>
        <taxon>Spirosomataceae</taxon>
        <taxon>Fibrisoma</taxon>
    </lineage>
</organism>
<evidence type="ECO:0000256" key="2">
    <source>
        <dbReference type="ARBA" id="ARBA00012438"/>
    </source>
</evidence>
<dbReference type="CDD" id="cd00082">
    <property type="entry name" value="HisKA"/>
    <property type="match status" value="1"/>
</dbReference>
<dbReference type="InterPro" id="IPR013656">
    <property type="entry name" value="PAS_4"/>
</dbReference>
<dbReference type="InterPro" id="IPR035965">
    <property type="entry name" value="PAS-like_dom_sf"/>
</dbReference>
<dbReference type="RefSeq" id="WP_119671065.1">
    <property type="nucleotide sequence ID" value="NZ_QXED01000011.1"/>
</dbReference>
<dbReference type="InterPro" id="IPR003594">
    <property type="entry name" value="HATPase_dom"/>
</dbReference>
<proteinExistence type="predicted"/>
<evidence type="ECO:0000259" key="6">
    <source>
        <dbReference type="PROSITE" id="PS50109"/>
    </source>
</evidence>
<dbReference type="OrthoDB" id="927680at2"/>
<keyword evidence="5" id="KW-0418">Kinase</keyword>
<evidence type="ECO:0000256" key="4">
    <source>
        <dbReference type="ARBA" id="ARBA00022679"/>
    </source>
</evidence>
<dbReference type="PANTHER" id="PTHR43304">
    <property type="entry name" value="PHYTOCHROME-LIKE PROTEIN CPH1"/>
    <property type="match status" value="1"/>
</dbReference>
<dbReference type="EC" id="2.7.13.3" evidence="2"/>
<evidence type="ECO:0000313" key="8">
    <source>
        <dbReference type="Proteomes" id="UP000283523"/>
    </source>
</evidence>
<dbReference type="SMART" id="SM00387">
    <property type="entry name" value="HATPase_c"/>
    <property type="match status" value="1"/>
</dbReference>
<dbReference type="InterPro" id="IPR000014">
    <property type="entry name" value="PAS"/>
</dbReference>
<dbReference type="SUPFAM" id="SSF55785">
    <property type="entry name" value="PYP-like sensor domain (PAS domain)"/>
    <property type="match status" value="2"/>
</dbReference>
<dbReference type="Gene3D" id="3.30.450.20">
    <property type="entry name" value="PAS domain"/>
    <property type="match status" value="2"/>
</dbReference>
<evidence type="ECO:0000313" key="7">
    <source>
        <dbReference type="EMBL" id="RIV18432.1"/>
    </source>
</evidence>
<dbReference type="FunFam" id="3.30.565.10:FF:000006">
    <property type="entry name" value="Sensor histidine kinase WalK"/>
    <property type="match status" value="1"/>
</dbReference>
<dbReference type="Pfam" id="PF08448">
    <property type="entry name" value="PAS_4"/>
    <property type="match status" value="2"/>
</dbReference>
<dbReference type="PROSITE" id="PS50109">
    <property type="entry name" value="HIS_KIN"/>
    <property type="match status" value="1"/>
</dbReference>
<keyword evidence="8" id="KW-1185">Reference proteome</keyword>
<dbReference type="InterPro" id="IPR003661">
    <property type="entry name" value="HisK_dim/P_dom"/>
</dbReference>
<dbReference type="GO" id="GO:0000155">
    <property type="term" value="F:phosphorelay sensor kinase activity"/>
    <property type="evidence" value="ECO:0007669"/>
    <property type="project" value="InterPro"/>
</dbReference>
<dbReference type="PANTHER" id="PTHR43304:SF1">
    <property type="entry name" value="PAC DOMAIN-CONTAINING PROTEIN"/>
    <property type="match status" value="1"/>
</dbReference>
<dbReference type="AlphaFoldDB" id="A0A418LYY3"/>
<dbReference type="SUPFAM" id="SSF47384">
    <property type="entry name" value="Homodimeric domain of signal transducing histidine kinase"/>
    <property type="match status" value="1"/>
</dbReference>
<dbReference type="SMART" id="SM00388">
    <property type="entry name" value="HisKA"/>
    <property type="match status" value="1"/>
</dbReference>
<name>A0A418LYY3_9BACT</name>